<organism evidence="8 9">
    <name type="scientific">Candidatus Treponema excrementipullorum</name>
    <dbReference type="NCBI Taxonomy" id="2838768"/>
    <lineage>
        <taxon>Bacteria</taxon>
        <taxon>Pseudomonadati</taxon>
        <taxon>Spirochaetota</taxon>
        <taxon>Spirochaetia</taxon>
        <taxon>Spirochaetales</taxon>
        <taxon>Treponemataceae</taxon>
        <taxon>Treponema</taxon>
    </lineage>
</organism>
<dbReference type="PANTHER" id="PTHR43663">
    <property type="entry name" value="CHROMATE TRANSPORT PROTEIN-RELATED"/>
    <property type="match status" value="1"/>
</dbReference>
<evidence type="ECO:0000313" key="8">
    <source>
        <dbReference type="EMBL" id="MBU3850869.1"/>
    </source>
</evidence>
<dbReference type="InterPro" id="IPR003370">
    <property type="entry name" value="Chromate_transpt"/>
</dbReference>
<evidence type="ECO:0000313" key="9">
    <source>
        <dbReference type="Proteomes" id="UP000823914"/>
    </source>
</evidence>
<dbReference type="AlphaFoldDB" id="A0A9E2L355"/>
<dbReference type="EMBL" id="JAHLFV010000226">
    <property type="protein sequence ID" value="MBU3850869.1"/>
    <property type="molecule type" value="Genomic_DNA"/>
</dbReference>
<comment type="subcellular location">
    <subcellularLocation>
        <location evidence="1">Cell membrane</location>
        <topology evidence="1">Multi-pass membrane protein</topology>
    </subcellularLocation>
</comment>
<dbReference type="GO" id="GO:0015109">
    <property type="term" value="F:chromate transmembrane transporter activity"/>
    <property type="evidence" value="ECO:0007669"/>
    <property type="project" value="InterPro"/>
</dbReference>
<evidence type="ECO:0000256" key="7">
    <source>
        <dbReference type="SAM" id="Phobius"/>
    </source>
</evidence>
<sequence>MARQVSADLFQLIFIFFKIGAVTFGGGTAMLPILEHELVHKKKWTTVDQLLDYYTIGQSTPGIIAVNVATFIGYNKQKTLGAVVATASIVTPSLLIITFLAAFISNFSEILWVQKALSGINIAVTALLTKSVWDFGKRTVKNFFCVVLYLAAFIAMFFFHVHSVIIILVSIFLGIAYSHINSKNKIENGEDFKK</sequence>
<dbReference type="Pfam" id="PF02417">
    <property type="entry name" value="Chromate_transp"/>
    <property type="match status" value="1"/>
</dbReference>
<gene>
    <name evidence="8" type="ORF">IAA16_09910</name>
</gene>
<accession>A0A9E2L355</accession>
<feature type="transmembrane region" description="Helical" evidence="7">
    <location>
        <begin position="81"/>
        <end position="104"/>
    </location>
</feature>
<evidence type="ECO:0000256" key="4">
    <source>
        <dbReference type="ARBA" id="ARBA00022692"/>
    </source>
</evidence>
<reference evidence="8" key="2">
    <citation type="submission" date="2021-04" db="EMBL/GenBank/DDBJ databases">
        <authorList>
            <person name="Gilroy R."/>
        </authorList>
    </citation>
    <scope>NUCLEOTIDE SEQUENCE</scope>
    <source>
        <strain evidence="8">Gambia15-2214</strain>
    </source>
</reference>
<feature type="transmembrane region" description="Helical" evidence="7">
    <location>
        <begin position="164"/>
        <end position="180"/>
    </location>
</feature>
<comment type="caution">
    <text evidence="8">The sequence shown here is derived from an EMBL/GenBank/DDBJ whole genome shotgun (WGS) entry which is preliminary data.</text>
</comment>
<evidence type="ECO:0000256" key="1">
    <source>
        <dbReference type="ARBA" id="ARBA00004651"/>
    </source>
</evidence>
<keyword evidence="5 7" id="KW-1133">Transmembrane helix</keyword>
<comment type="similarity">
    <text evidence="2">Belongs to the chromate ion transporter (CHR) (TC 2.A.51) family.</text>
</comment>
<dbReference type="GO" id="GO:0005886">
    <property type="term" value="C:plasma membrane"/>
    <property type="evidence" value="ECO:0007669"/>
    <property type="project" value="UniProtKB-SubCell"/>
</dbReference>
<protein>
    <submittedName>
        <fullName evidence="8">Chromate transporter</fullName>
    </submittedName>
</protein>
<feature type="transmembrane region" description="Helical" evidence="7">
    <location>
        <begin position="53"/>
        <end position="74"/>
    </location>
</feature>
<evidence type="ECO:0000256" key="6">
    <source>
        <dbReference type="ARBA" id="ARBA00023136"/>
    </source>
</evidence>
<dbReference type="InterPro" id="IPR052518">
    <property type="entry name" value="CHR_Transporter"/>
</dbReference>
<feature type="transmembrane region" description="Helical" evidence="7">
    <location>
        <begin position="140"/>
        <end position="158"/>
    </location>
</feature>
<keyword evidence="6 7" id="KW-0472">Membrane</keyword>
<feature type="transmembrane region" description="Helical" evidence="7">
    <location>
        <begin position="110"/>
        <end position="128"/>
    </location>
</feature>
<evidence type="ECO:0000256" key="2">
    <source>
        <dbReference type="ARBA" id="ARBA00005262"/>
    </source>
</evidence>
<reference evidence="8" key="1">
    <citation type="journal article" date="2021" name="PeerJ">
        <title>Extensive microbial diversity within the chicken gut microbiome revealed by metagenomics and culture.</title>
        <authorList>
            <person name="Gilroy R."/>
            <person name="Ravi A."/>
            <person name="Getino M."/>
            <person name="Pursley I."/>
            <person name="Horton D.L."/>
            <person name="Alikhan N.F."/>
            <person name="Baker D."/>
            <person name="Gharbi K."/>
            <person name="Hall N."/>
            <person name="Watson M."/>
            <person name="Adriaenssens E.M."/>
            <person name="Foster-Nyarko E."/>
            <person name="Jarju S."/>
            <person name="Secka A."/>
            <person name="Antonio M."/>
            <person name="Oren A."/>
            <person name="Chaudhuri R.R."/>
            <person name="La Ragione R."/>
            <person name="Hildebrand F."/>
            <person name="Pallen M.J."/>
        </authorList>
    </citation>
    <scope>NUCLEOTIDE SEQUENCE</scope>
    <source>
        <strain evidence="8">Gambia15-2214</strain>
    </source>
</reference>
<evidence type="ECO:0000256" key="3">
    <source>
        <dbReference type="ARBA" id="ARBA00022475"/>
    </source>
</evidence>
<keyword evidence="3" id="KW-1003">Cell membrane</keyword>
<feature type="transmembrane region" description="Helical" evidence="7">
    <location>
        <begin position="12"/>
        <end position="33"/>
    </location>
</feature>
<proteinExistence type="inferred from homology"/>
<dbReference type="Proteomes" id="UP000823914">
    <property type="component" value="Unassembled WGS sequence"/>
</dbReference>
<evidence type="ECO:0000256" key="5">
    <source>
        <dbReference type="ARBA" id="ARBA00022989"/>
    </source>
</evidence>
<dbReference type="PANTHER" id="PTHR43663:SF1">
    <property type="entry name" value="CHROMATE TRANSPORTER"/>
    <property type="match status" value="1"/>
</dbReference>
<keyword evidence="4 7" id="KW-0812">Transmembrane</keyword>
<name>A0A9E2L355_9SPIR</name>